<dbReference type="KEGG" id="fri:FraEuI1c_5023"/>
<accession>E3J493</accession>
<dbReference type="Proteomes" id="UP000002484">
    <property type="component" value="Chromosome"/>
</dbReference>
<dbReference type="AlphaFoldDB" id="E3J493"/>
<dbReference type="STRING" id="298654.FraEuI1c_5023"/>
<evidence type="ECO:0000313" key="1">
    <source>
        <dbReference type="EMBL" id="ADP83012.1"/>
    </source>
</evidence>
<protein>
    <submittedName>
        <fullName evidence="1">Uncharacterized protein</fullName>
    </submittedName>
</protein>
<dbReference type="InParanoid" id="E3J493"/>
<name>E3J493_PSEI1</name>
<sequence length="197" mass="20642">MSCDVGNLGRVGSRWAAADRVTVGGPPSRDRSRLMIALGQRRDATAGTAARRKGVLALARITELAQTGTVLNDQPEVRLSLQVTGPGLAFGTAARVAVGGARRANVDAGQLVVLVDPASREYQIDWDRSALVNGLVPARFALTGGGVRDLTGQTGPIMEILQILWAHNVSLSRMSEPGTDPAVGEQVQAVLRAAATR</sequence>
<evidence type="ECO:0000313" key="2">
    <source>
        <dbReference type="Proteomes" id="UP000002484"/>
    </source>
</evidence>
<organism evidence="1 2">
    <name type="scientific">Pseudofrankia inefficax (strain DSM 45817 / CECT 9037 / DDB 130130 / EuI1c)</name>
    <name type="common">Frankia inefficax</name>
    <dbReference type="NCBI Taxonomy" id="298654"/>
    <lineage>
        <taxon>Bacteria</taxon>
        <taxon>Bacillati</taxon>
        <taxon>Actinomycetota</taxon>
        <taxon>Actinomycetes</taxon>
        <taxon>Frankiales</taxon>
        <taxon>Frankiaceae</taxon>
        <taxon>Pseudofrankia</taxon>
    </lineage>
</organism>
<dbReference type="EMBL" id="CP002299">
    <property type="protein sequence ID" value="ADP83012.1"/>
    <property type="molecule type" value="Genomic_DNA"/>
</dbReference>
<gene>
    <name evidence="1" type="ordered locus">FraEuI1c_5023</name>
</gene>
<reference evidence="1 2" key="1">
    <citation type="submission" date="2010-10" db="EMBL/GenBank/DDBJ databases">
        <title>Complete sequence of Frankia sp. EuI1c.</title>
        <authorList>
            <consortium name="US DOE Joint Genome Institute"/>
            <person name="Lucas S."/>
            <person name="Copeland A."/>
            <person name="Lapidus A."/>
            <person name="Cheng J.-F."/>
            <person name="Bruce D."/>
            <person name="Goodwin L."/>
            <person name="Pitluck S."/>
            <person name="Chertkov O."/>
            <person name="Detter J.C."/>
            <person name="Han C."/>
            <person name="Tapia R."/>
            <person name="Land M."/>
            <person name="Hauser L."/>
            <person name="Jeffries C."/>
            <person name="Kyrpides N."/>
            <person name="Ivanova N."/>
            <person name="Mikhailova N."/>
            <person name="Beauchemin N."/>
            <person name="Sen A."/>
            <person name="Sur S.A."/>
            <person name="Gtari M."/>
            <person name="Wall L."/>
            <person name="Tisa L."/>
            <person name="Woyke T."/>
        </authorList>
    </citation>
    <scope>NUCLEOTIDE SEQUENCE [LARGE SCALE GENOMIC DNA]</scope>
    <source>
        <strain evidence="2">DSM 45817 / CECT 9037 / EuI1c</strain>
    </source>
</reference>
<dbReference type="eggNOG" id="ENOG5033T3V">
    <property type="taxonomic scope" value="Bacteria"/>
</dbReference>
<proteinExistence type="predicted"/>
<keyword evidence="2" id="KW-1185">Reference proteome</keyword>
<dbReference type="HOGENOM" id="CLU_1382354_0_0_11"/>